<feature type="compositionally biased region" description="Low complexity" evidence="10">
    <location>
        <begin position="36"/>
        <end position="71"/>
    </location>
</feature>
<dbReference type="Proteomes" id="UP000811246">
    <property type="component" value="Chromosome 10"/>
</dbReference>
<accession>A0A922DW38</accession>
<feature type="region of interest" description="Disordered" evidence="10">
    <location>
        <begin position="118"/>
        <end position="162"/>
    </location>
</feature>
<evidence type="ECO:0000256" key="6">
    <source>
        <dbReference type="ARBA" id="ARBA00022664"/>
    </source>
</evidence>
<evidence type="ECO:0000256" key="7">
    <source>
        <dbReference type="ARBA" id="ARBA00022737"/>
    </source>
</evidence>
<keyword evidence="6" id="KW-0507">mRNA processing</keyword>
<evidence type="ECO:0000313" key="14">
    <source>
        <dbReference type="Proteomes" id="UP000811246"/>
    </source>
</evidence>
<feature type="region of interest" description="Disordered" evidence="10">
    <location>
        <begin position="1"/>
        <end position="105"/>
    </location>
</feature>
<organism evidence="13 14">
    <name type="scientific">Carya illinoinensis</name>
    <name type="common">Pecan</name>
    <dbReference type="NCBI Taxonomy" id="32201"/>
    <lineage>
        <taxon>Eukaryota</taxon>
        <taxon>Viridiplantae</taxon>
        <taxon>Streptophyta</taxon>
        <taxon>Embryophyta</taxon>
        <taxon>Tracheophyta</taxon>
        <taxon>Spermatophyta</taxon>
        <taxon>Magnoliopsida</taxon>
        <taxon>eudicotyledons</taxon>
        <taxon>Gunneridae</taxon>
        <taxon>Pentapetalae</taxon>
        <taxon>rosids</taxon>
        <taxon>fabids</taxon>
        <taxon>Fagales</taxon>
        <taxon>Juglandaceae</taxon>
        <taxon>Carya</taxon>
    </lineage>
</organism>
<feature type="repeat" description="WD" evidence="9">
    <location>
        <begin position="246"/>
        <end position="288"/>
    </location>
</feature>
<dbReference type="PROSITE" id="PS50294">
    <property type="entry name" value="WD_REPEATS_REGION"/>
    <property type="match status" value="1"/>
</dbReference>
<feature type="compositionally biased region" description="Low complexity" evidence="10">
    <location>
        <begin position="139"/>
        <end position="153"/>
    </location>
</feature>
<dbReference type="FunFam" id="2.130.10.10:FF:000232">
    <property type="entry name" value="enhancer of mRNA-decapping protein 4"/>
    <property type="match status" value="1"/>
</dbReference>
<dbReference type="SMART" id="SM00320">
    <property type="entry name" value="WD40"/>
    <property type="match status" value="3"/>
</dbReference>
<dbReference type="InterPro" id="IPR032401">
    <property type="entry name" value="EDC4_WD40"/>
</dbReference>
<comment type="similarity">
    <text evidence="2">Belongs to the WD repeat EDC4 family.</text>
</comment>
<evidence type="ECO:0000256" key="1">
    <source>
        <dbReference type="ARBA" id="ARBA00004201"/>
    </source>
</evidence>
<keyword evidence="8" id="KW-0175">Coiled coil</keyword>
<keyword evidence="7" id="KW-0677">Repeat</keyword>
<evidence type="ECO:0000256" key="10">
    <source>
        <dbReference type="SAM" id="MobiDB-lite"/>
    </source>
</evidence>
<dbReference type="PANTHER" id="PTHR15598">
    <property type="entry name" value="ENHANCER OF MRNA-DECAPPING PROTEIN 4"/>
    <property type="match status" value="1"/>
</dbReference>
<dbReference type="GO" id="GO:0031087">
    <property type="term" value="P:deadenylation-independent decapping of nuclear-transcribed mRNA"/>
    <property type="evidence" value="ECO:0007669"/>
    <property type="project" value="InterPro"/>
</dbReference>
<keyword evidence="5 9" id="KW-0853">WD repeat</keyword>
<keyword evidence="4" id="KW-0597">Phosphoprotein</keyword>
<sequence length="1395" mass="151408">MASSPENQNLLQNQNQQIDVQKLFKPSPNPPPPTLPTSSSPFPSPSGNLNSSPSFPTPAPTSSTPYLMPSSSYPPPTGPSFPFHPHFLPYPPSPLDHFQQQQQHQLLPNSARLMALLTTQNPPSSPSNSNNNLDFPQLSMPFPSPSSSSPSPSNTILSVPPPTRLLSTKLPKGRHLIGDRVVYDIDARLQGEVQPQLEVTPITKYGSDPGLVLGRQIAVNRSYICYGLKLGNIRVLNINTALRSLLRGHTQRVTDMAFFAEDVHLLASAGVDGRVFVWKIDEGPDEEDKPQITGKIVIAIHIEVEGESVHPQVCWHPHKQEILMVAIGSYILKIDNTKVGKGEVFSAEEPLKCSIDELIDGIQLVGKHDHEVTELSMCQWMTSRLASASIDGSVKIWADRKALPLAVFKPHDSNPVHSVTFLTAPHRPDHIVLITAGPLNREVKIWTSAGEEGWLLPSDTESWKCTQTLDIKSSSEPKTEDTFFNQVILLPHAGLLLLANAKKNAIYAVHIEYGPNPAATRMDYISEFTVTMPILSLTGTSDSLPDGEHIVQVYCVQTQAIQQYALHLSQCLPPPLDNVELEKSDSTVSRVFDASDGSASFEPPHGCKPTEISVVNATPMPPILSSSTEIGLVVSLPANLASSEVTSLLEVALSGVETMPSDFPSHVTAENIHTISPPLPLSPRLSRKLSGFRSPLNSNETNPPLTDHGDDQSAPEYSSDRRMNFVKDSMADVPSLDENLKKGDKSTAPSGISMVPNPPIVFKQPTHLVTPSELLSTVSSSSENTQISQVVNVVEAKVQDVAVNNDAESPEVEVKVIDETGSSQNNDFDCQRDSHIMVAEKKEKSFYSQASDLGIQMARDCFVGTYNVERSWQANDVGITKAPNQPPNTSVEEAQDTTKDVPTKVGESETPIAVLPSPAPAPKGKRQRGKNAQVSGSSSPSPSPFNYADSSNEPGGSSGAPSIEAALPQLLAMQAMIDQLMSTQKEMQKQMNVIVSGSFSKEGKRLEGSLGRSMEKVIRANTDALCARFQEENTKHEKLEHDRMQQITNLITNHMNKDLPAVLEKTLKKEIALIGPAVARAITPIVEKTVSSSIMDSFQKGVGDKAVNQLEKSVSSKLEGTVTRQIQAQFQISGKQILQDALRSSLEAAIIPAFEISCKAMFDQVDITFQKGLSKHTTAAQQQFEATHSPLAIALRDAINSASAITQTLSGELADGQRQLLAIAAAGANSKAVNPLVTQMSNGPLAGLHEMGEAPLDPTKELSRLIAECKFEEAFTGALHRRDVSIVSWLCSQVDLQRILSTVPLPLSQGVLLALLQQLAYDIGNETPRKLTWMTDIAVAVNPADPTITVHVHPIFEQVYQILGHHRNLPTTSASETSSIRLLMHVINSVLMSCK</sequence>
<dbReference type="Pfam" id="PF21289">
    <property type="entry name" value="EDC4_C"/>
    <property type="match status" value="1"/>
</dbReference>
<dbReference type="EMBL" id="CM031834">
    <property type="protein sequence ID" value="KAG6691814.1"/>
    <property type="molecule type" value="Genomic_DNA"/>
</dbReference>
<evidence type="ECO:0000256" key="9">
    <source>
        <dbReference type="PROSITE-ProRule" id="PRU00221"/>
    </source>
</evidence>
<feature type="region of interest" description="Disordered" evidence="10">
    <location>
        <begin position="674"/>
        <end position="718"/>
    </location>
</feature>
<comment type="subcellular location">
    <subcellularLocation>
        <location evidence="1">Cytoplasm</location>
        <location evidence="1">P-body</location>
    </subcellularLocation>
</comment>
<proteinExistence type="inferred from homology"/>
<gene>
    <name evidence="13" type="ORF">I3842_10G083000</name>
</gene>
<dbReference type="GO" id="GO:0000932">
    <property type="term" value="C:P-body"/>
    <property type="evidence" value="ECO:0007669"/>
    <property type="project" value="UniProtKB-SubCell"/>
</dbReference>
<dbReference type="Pfam" id="PF16529">
    <property type="entry name" value="Ge1_WD40"/>
    <property type="match status" value="1"/>
</dbReference>
<dbReference type="InterPro" id="IPR001680">
    <property type="entry name" value="WD40_rpt"/>
</dbReference>
<dbReference type="InterPro" id="IPR045152">
    <property type="entry name" value="EDC4-like"/>
</dbReference>
<protein>
    <recommendedName>
        <fullName evidence="15">Enhancer of mRNA-decapping protein 4</fullName>
    </recommendedName>
</protein>
<feature type="compositionally biased region" description="Low complexity" evidence="10">
    <location>
        <begin position="7"/>
        <end position="17"/>
    </location>
</feature>
<name>A0A922DW38_CARIL</name>
<evidence type="ECO:0008006" key="15">
    <source>
        <dbReference type="Google" id="ProtNLM"/>
    </source>
</evidence>
<dbReference type="PANTHER" id="PTHR15598:SF7">
    <property type="entry name" value="ENHANCER OF MRNA-DECAPPING-LIKE PROTEIN"/>
    <property type="match status" value="1"/>
</dbReference>
<feature type="region of interest" description="Disordered" evidence="10">
    <location>
        <begin position="878"/>
        <end position="962"/>
    </location>
</feature>
<dbReference type="GO" id="GO:0006397">
    <property type="term" value="P:mRNA processing"/>
    <property type="evidence" value="ECO:0007669"/>
    <property type="project" value="UniProtKB-KW"/>
</dbReference>
<evidence type="ECO:0000256" key="3">
    <source>
        <dbReference type="ARBA" id="ARBA00022490"/>
    </source>
</evidence>
<evidence type="ECO:0000256" key="8">
    <source>
        <dbReference type="ARBA" id="ARBA00023054"/>
    </source>
</evidence>
<feature type="region of interest" description="Disordered" evidence="10">
    <location>
        <begin position="736"/>
        <end position="757"/>
    </location>
</feature>
<feature type="compositionally biased region" description="Polar residues" evidence="10">
    <location>
        <begin position="695"/>
        <end position="704"/>
    </location>
</feature>
<comment type="caution">
    <text evidence="13">The sequence shown here is derived from an EMBL/GenBank/DDBJ whole genome shotgun (WGS) entry which is preliminary data.</text>
</comment>
<evidence type="ECO:0000259" key="12">
    <source>
        <dbReference type="Pfam" id="PF21289"/>
    </source>
</evidence>
<dbReference type="PROSITE" id="PS50082">
    <property type="entry name" value="WD_REPEATS_2"/>
    <property type="match status" value="1"/>
</dbReference>
<feature type="domain" description="Enhancer of mRNA-decapping protein 4 WD40 repeat region" evidence="11">
    <location>
        <begin position="199"/>
        <end position="511"/>
    </location>
</feature>
<dbReference type="FunFam" id="1.10.220.100:FF:000001">
    <property type="entry name" value="Enhancer of mRNA-decapping protein 4"/>
    <property type="match status" value="1"/>
</dbReference>
<feature type="domain" description="Enhancer of mRNA-decapping protein 4 C-terminal" evidence="12">
    <location>
        <begin position="1264"/>
        <end position="1368"/>
    </location>
</feature>
<evidence type="ECO:0000256" key="2">
    <source>
        <dbReference type="ARBA" id="ARBA00009639"/>
    </source>
</evidence>
<evidence type="ECO:0000259" key="11">
    <source>
        <dbReference type="Pfam" id="PF16529"/>
    </source>
</evidence>
<evidence type="ECO:0000256" key="4">
    <source>
        <dbReference type="ARBA" id="ARBA00022553"/>
    </source>
</evidence>
<reference evidence="13" key="1">
    <citation type="submission" date="2021-01" db="EMBL/GenBank/DDBJ databases">
        <authorList>
            <person name="Lovell J.T."/>
            <person name="Bentley N."/>
            <person name="Bhattarai G."/>
            <person name="Jenkins J.W."/>
            <person name="Sreedasyam A."/>
            <person name="Alarcon Y."/>
            <person name="Bock C."/>
            <person name="Boston L."/>
            <person name="Carlson J."/>
            <person name="Cervantes K."/>
            <person name="Clermont K."/>
            <person name="Krom N."/>
            <person name="Kubenka K."/>
            <person name="Mamidi S."/>
            <person name="Mattison C."/>
            <person name="Monteros M."/>
            <person name="Pisani C."/>
            <person name="Plott C."/>
            <person name="Rajasekar S."/>
            <person name="Rhein H.S."/>
            <person name="Rohla C."/>
            <person name="Song M."/>
            <person name="Hilaire R.S."/>
            <person name="Shu S."/>
            <person name="Wells L."/>
            <person name="Wang X."/>
            <person name="Webber J."/>
            <person name="Heerema R.J."/>
            <person name="Klein P."/>
            <person name="Conner P."/>
            <person name="Grauke L."/>
            <person name="Grimwood J."/>
            <person name="Schmutz J."/>
            <person name="Randall J.J."/>
        </authorList>
    </citation>
    <scope>NUCLEOTIDE SEQUENCE</scope>
    <source>
        <tissue evidence="13">Leaf</tissue>
    </source>
</reference>
<keyword evidence="3" id="KW-0963">Cytoplasm</keyword>
<evidence type="ECO:0000313" key="13">
    <source>
        <dbReference type="EMBL" id="KAG6691814.1"/>
    </source>
</evidence>
<dbReference type="InterPro" id="IPR049404">
    <property type="entry name" value="EDC4_C"/>
</dbReference>
<evidence type="ECO:0000256" key="5">
    <source>
        <dbReference type="ARBA" id="ARBA00022574"/>
    </source>
</evidence>